<evidence type="ECO:0000313" key="1">
    <source>
        <dbReference type="EMBL" id="AQZ62934.1"/>
    </source>
</evidence>
<dbReference type="OrthoDB" id="5184718at2"/>
<protein>
    <submittedName>
        <fullName evidence="1">Uncharacterized protein</fullName>
    </submittedName>
</protein>
<proteinExistence type="predicted"/>
<evidence type="ECO:0000313" key="2">
    <source>
        <dbReference type="Proteomes" id="UP000190797"/>
    </source>
</evidence>
<dbReference type="AlphaFoldDB" id="A0A1U9ZYB5"/>
<accession>A0A1U9ZYB5</accession>
<dbReference type="KEGG" id="noa:BKM31_17010"/>
<reference evidence="2" key="1">
    <citation type="journal article" date="2017" name="Med. Chem. Commun.">
        <title>Nonomuraea sp. ATCC 55076 harbours the largest actinomycete chromosome to date and the kistamicin biosynthetic gene cluster.</title>
        <authorList>
            <person name="Nazari B."/>
            <person name="Forneris C.C."/>
            <person name="Gibson M.I."/>
            <person name="Moon K."/>
            <person name="Schramma K.R."/>
            <person name="Seyedsayamdost M.R."/>
        </authorList>
    </citation>
    <scope>NUCLEOTIDE SEQUENCE [LARGE SCALE GENOMIC DNA]</scope>
    <source>
        <strain evidence="2">ATCC 55076</strain>
    </source>
</reference>
<gene>
    <name evidence="1" type="ORF">BKM31_17010</name>
</gene>
<dbReference type="STRING" id="1909395.BKM31_17010"/>
<organism evidence="1 2">
    <name type="scientific">[Actinomadura] parvosata subsp. kistnae</name>
    <dbReference type="NCBI Taxonomy" id="1909395"/>
    <lineage>
        <taxon>Bacteria</taxon>
        <taxon>Bacillati</taxon>
        <taxon>Actinomycetota</taxon>
        <taxon>Actinomycetes</taxon>
        <taxon>Streptosporangiales</taxon>
        <taxon>Streptosporangiaceae</taxon>
        <taxon>Nonomuraea</taxon>
    </lineage>
</organism>
<sequence>MPIAQKRIADLASFREVTAAPHDAAALYFYKQVDSYVELAYWVSDDLFRRPHLYTRFTEAQRPGEDPKPAVKAAKDKADTDYWQARESDIVALLAALRSRTGSDEFALSHEQRLQVLSPIFGEPGETNDFDRLRDDLIAASTAYAERVFDTGVEMLRERVRTAHRPLQNYLTGLTGASSAWSAHRAFPRLTENITFRILRHASIASVFGVLSAPSQDWPYAADANGDKLIEQISLHRDKETGALGRQAASNLQRLAARGAEALAAVIDYTENSEDPADDVASLDVLITSCYTWGAARNALSG</sequence>
<dbReference type="EMBL" id="CP017717">
    <property type="protein sequence ID" value="AQZ62934.1"/>
    <property type="molecule type" value="Genomic_DNA"/>
</dbReference>
<keyword evidence="2" id="KW-1185">Reference proteome</keyword>
<name>A0A1U9ZYB5_9ACTN</name>
<dbReference type="RefSeq" id="WP_080039128.1">
    <property type="nucleotide sequence ID" value="NZ_CP017717.1"/>
</dbReference>
<dbReference type="Proteomes" id="UP000190797">
    <property type="component" value="Chromosome"/>
</dbReference>